<sequence length="134" mass="14562">MLYPIIVHEEDGGYTFTAPDFPSCFSEADSQEEIQPMLQDVVQLVMEETGADVPVPSSVAELAASEEAQGGFVMLVDVDLSFLEKTAKRYNISTAPCLMATIDRAAKVAGKSRSQYLIDCGLKCAPRNRPQGEL</sequence>
<dbReference type="Pfam" id="PF15919">
    <property type="entry name" value="HicB_lk_antitox"/>
    <property type="match status" value="1"/>
</dbReference>
<feature type="domain" description="HicB-like antitoxin of toxin-antitoxin system" evidence="1">
    <location>
        <begin position="3"/>
        <end position="118"/>
    </location>
</feature>
<evidence type="ECO:0000313" key="2">
    <source>
        <dbReference type="EMBL" id="SHJ71604.1"/>
    </source>
</evidence>
<dbReference type="SUPFAM" id="SSF143100">
    <property type="entry name" value="TTHA1013/TTHA0281-like"/>
    <property type="match status" value="1"/>
</dbReference>
<accession>A0A8G2CC63</accession>
<gene>
    <name evidence="2" type="ORF">SAMN05660830_03060</name>
</gene>
<organism evidence="2 3">
    <name type="scientific">Halodesulfovibrio aestuarii</name>
    <dbReference type="NCBI Taxonomy" id="126333"/>
    <lineage>
        <taxon>Bacteria</taxon>
        <taxon>Pseudomonadati</taxon>
        <taxon>Thermodesulfobacteriota</taxon>
        <taxon>Desulfovibrionia</taxon>
        <taxon>Desulfovibrionales</taxon>
        <taxon>Desulfovibrionaceae</taxon>
        <taxon>Halodesulfovibrio</taxon>
    </lineage>
</organism>
<dbReference type="Gene3D" id="3.30.160.250">
    <property type="match status" value="1"/>
</dbReference>
<evidence type="ECO:0000313" key="3">
    <source>
        <dbReference type="Proteomes" id="UP000184001"/>
    </source>
</evidence>
<dbReference type="Proteomes" id="UP000184001">
    <property type="component" value="Unassembled WGS sequence"/>
</dbReference>
<dbReference type="AlphaFoldDB" id="A0A8G2CC63"/>
<protein>
    <submittedName>
        <fullName evidence="2">HicB_like antitoxin of toxin-antitoxin system</fullName>
    </submittedName>
</protein>
<proteinExistence type="predicted"/>
<dbReference type="InterPro" id="IPR035069">
    <property type="entry name" value="TTHA1013/TTHA0281-like"/>
</dbReference>
<reference evidence="2 3" key="1">
    <citation type="submission" date="2016-11" db="EMBL/GenBank/DDBJ databases">
        <authorList>
            <person name="Varghese N."/>
            <person name="Submissions S."/>
        </authorList>
    </citation>
    <scope>NUCLEOTIDE SEQUENCE [LARGE SCALE GENOMIC DNA]</scope>
    <source>
        <strain evidence="2 3">DSM 17919</strain>
    </source>
</reference>
<dbReference type="InterPro" id="IPR031807">
    <property type="entry name" value="HicB-like"/>
</dbReference>
<dbReference type="RefSeq" id="WP_019999232.1">
    <property type="nucleotide sequence ID" value="NZ_CP192220.1"/>
</dbReference>
<comment type="caution">
    <text evidence="2">The sequence shown here is derived from an EMBL/GenBank/DDBJ whole genome shotgun (WGS) entry which is preliminary data.</text>
</comment>
<evidence type="ECO:0000259" key="1">
    <source>
        <dbReference type="Pfam" id="PF15919"/>
    </source>
</evidence>
<name>A0A8G2CC63_9BACT</name>
<dbReference type="EMBL" id="FQZR01000011">
    <property type="protein sequence ID" value="SHJ71604.1"/>
    <property type="molecule type" value="Genomic_DNA"/>
</dbReference>